<feature type="transmembrane region" description="Helical" evidence="2">
    <location>
        <begin position="330"/>
        <end position="348"/>
    </location>
</feature>
<feature type="transmembrane region" description="Helical" evidence="2">
    <location>
        <begin position="204"/>
        <end position="222"/>
    </location>
</feature>
<feature type="transmembrane region" description="Helical" evidence="2">
    <location>
        <begin position="613"/>
        <end position="632"/>
    </location>
</feature>
<evidence type="ECO:0000313" key="3">
    <source>
        <dbReference type="EMBL" id="QDT56299.1"/>
    </source>
</evidence>
<dbReference type="EMBL" id="CP036271">
    <property type="protein sequence ID" value="QDT56299.1"/>
    <property type="molecule type" value="Genomic_DNA"/>
</dbReference>
<feature type="transmembrane region" description="Helical" evidence="2">
    <location>
        <begin position="228"/>
        <end position="249"/>
    </location>
</feature>
<evidence type="ECO:0008006" key="5">
    <source>
        <dbReference type="Google" id="ProtNLM"/>
    </source>
</evidence>
<dbReference type="InParanoid" id="A0A517SJJ3"/>
<dbReference type="RefSeq" id="WP_145033567.1">
    <property type="nucleotide sequence ID" value="NZ_CP036271.1"/>
</dbReference>
<dbReference type="KEGG" id="ccos:Pan44_43520"/>
<feature type="compositionally biased region" description="Pro residues" evidence="1">
    <location>
        <begin position="53"/>
        <end position="72"/>
    </location>
</feature>
<evidence type="ECO:0000256" key="2">
    <source>
        <dbReference type="SAM" id="Phobius"/>
    </source>
</evidence>
<organism evidence="3 4">
    <name type="scientific">Caulifigura coniformis</name>
    <dbReference type="NCBI Taxonomy" id="2527983"/>
    <lineage>
        <taxon>Bacteria</taxon>
        <taxon>Pseudomonadati</taxon>
        <taxon>Planctomycetota</taxon>
        <taxon>Planctomycetia</taxon>
        <taxon>Planctomycetales</taxon>
        <taxon>Planctomycetaceae</taxon>
        <taxon>Caulifigura</taxon>
    </lineage>
</organism>
<dbReference type="Pfam" id="PF10101">
    <property type="entry name" value="DUF2339"/>
    <property type="match status" value="2"/>
</dbReference>
<feature type="transmembrane region" description="Helical" evidence="2">
    <location>
        <begin position="308"/>
        <end position="325"/>
    </location>
</feature>
<feature type="transmembrane region" description="Helical" evidence="2">
    <location>
        <begin position="172"/>
        <end position="192"/>
    </location>
</feature>
<feature type="transmembrane region" description="Helical" evidence="2">
    <location>
        <begin position="491"/>
        <end position="510"/>
    </location>
</feature>
<sequence length="844" mass="92923">MVLLPLLVLGIIGLVQVFQIRNELSSEIPRLFAELARLRQAIDRTGSLGTAMPPAPSSVLPPAPVAVTPPPSKPDDGWRPPAARSTPESHSAERLFEASNSRQTDHTNRPARLQRPMSDLDPVERRPRDQPEPAAFEKAAAEVLRRIWNWIIVGEEHVPAGVSMEYAVASQWLLRLGIVILVCGIGFFLRYSIQHGWIDETARVLMSAGAGIGMLVAGVRILGGKYRVFGQGLMGGGLVTLYFAVYAAANFYHLIQLPAAFALMSAVTVLAGIVSVRYDSILTAMLGMVGGYATPLMLSTGEVNFPGLFGYLLVLGIGILAVCVWKNWPLVNGLSFLATWSLFFAAMADYTPADFWKVMPFATGFFLLFSTMTWLYTAVREKRSNLLDILFVLINAAIFGSVADQLISTGYSRKWVAVATIPLALHYALLAFAFVRRKLIDRPLVVTFQGLASFFAFLTVPLLVSDSMLTVSWAGMGLAMLWIGRQTGSGAMHTLSALVYLIVFLRLGLIDLPREFPRTPIPVDTTLVEYLRQLGGRLMVFGMPVLSLLGARWLVSRPLPDPSPVDPRNDVALDLDDTTIVRIASWAAATIGFLFLNFEAFRSLGHFYMPLQLPSLTWLWLGLSFVVLRAAVVRKNEIVLSLAILCMAFIVGKLVLVDIPSWDLAAGFVYGGEYLARDGVIRLFDFGSLIAMLLVGRKLLIPEPEMRESGSLFGAAAVVLSFMYLTLEANTLFINFLPQMRLGGISILWSLFALGLLLRGIIYREKAIRVTALLLFTTVAFKVFLVDLARLEALYRIAAFIILGILILCGSLLYLKFRETFSFHSNEQDEEDKPASDSWADALG</sequence>
<feature type="region of interest" description="Disordered" evidence="1">
    <location>
        <begin position="47"/>
        <end position="134"/>
    </location>
</feature>
<dbReference type="PANTHER" id="PTHR38434">
    <property type="entry name" value="BLL2549 PROTEIN"/>
    <property type="match status" value="1"/>
</dbReference>
<name>A0A517SJJ3_9PLAN</name>
<feature type="transmembrane region" description="Helical" evidence="2">
    <location>
        <begin position="261"/>
        <end position="288"/>
    </location>
</feature>
<gene>
    <name evidence="3" type="ORF">Pan44_43520</name>
</gene>
<protein>
    <recommendedName>
        <fullName evidence="5">DUF2339 domain-containing protein</fullName>
    </recommendedName>
</protein>
<dbReference type="PIRSF" id="PIRSF035905">
    <property type="entry name" value="UCP035905_mp"/>
    <property type="match status" value="1"/>
</dbReference>
<feature type="transmembrane region" description="Helical" evidence="2">
    <location>
        <begin position="770"/>
        <end position="789"/>
    </location>
</feature>
<keyword evidence="2" id="KW-1133">Transmembrane helix</keyword>
<dbReference type="InterPro" id="IPR014600">
    <property type="entry name" value="UCP035905_mem"/>
</dbReference>
<keyword evidence="4" id="KW-1185">Reference proteome</keyword>
<feature type="transmembrane region" description="Helical" evidence="2">
    <location>
        <begin position="415"/>
        <end position="435"/>
    </location>
</feature>
<feature type="compositionally biased region" description="Basic and acidic residues" evidence="1">
    <location>
        <begin position="122"/>
        <end position="131"/>
    </location>
</feature>
<feature type="transmembrane region" description="Helical" evidence="2">
    <location>
        <begin position="712"/>
        <end position="734"/>
    </location>
</feature>
<feature type="transmembrane region" description="Helical" evidence="2">
    <location>
        <begin position="639"/>
        <end position="659"/>
    </location>
</feature>
<feature type="transmembrane region" description="Helical" evidence="2">
    <location>
        <begin position="360"/>
        <end position="379"/>
    </location>
</feature>
<accession>A0A517SJJ3</accession>
<feature type="transmembrane region" description="Helical" evidence="2">
    <location>
        <begin position="386"/>
        <end position="403"/>
    </location>
</feature>
<proteinExistence type="predicted"/>
<evidence type="ECO:0000313" key="4">
    <source>
        <dbReference type="Proteomes" id="UP000315700"/>
    </source>
</evidence>
<dbReference type="Proteomes" id="UP000315700">
    <property type="component" value="Chromosome"/>
</dbReference>
<reference evidence="3 4" key="1">
    <citation type="submission" date="2019-02" db="EMBL/GenBank/DDBJ databases">
        <title>Deep-cultivation of Planctomycetes and their phenomic and genomic characterization uncovers novel biology.</title>
        <authorList>
            <person name="Wiegand S."/>
            <person name="Jogler M."/>
            <person name="Boedeker C."/>
            <person name="Pinto D."/>
            <person name="Vollmers J."/>
            <person name="Rivas-Marin E."/>
            <person name="Kohn T."/>
            <person name="Peeters S.H."/>
            <person name="Heuer A."/>
            <person name="Rast P."/>
            <person name="Oberbeckmann S."/>
            <person name="Bunk B."/>
            <person name="Jeske O."/>
            <person name="Meyerdierks A."/>
            <person name="Storesund J.E."/>
            <person name="Kallscheuer N."/>
            <person name="Luecker S."/>
            <person name="Lage O.M."/>
            <person name="Pohl T."/>
            <person name="Merkel B.J."/>
            <person name="Hornburger P."/>
            <person name="Mueller R.-W."/>
            <person name="Bruemmer F."/>
            <person name="Labrenz M."/>
            <person name="Spormann A.M."/>
            <person name="Op den Camp H."/>
            <person name="Overmann J."/>
            <person name="Amann R."/>
            <person name="Jetten M.S.M."/>
            <person name="Mascher T."/>
            <person name="Medema M.H."/>
            <person name="Devos D.P."/>
            <person name="Kaster A.-K."/>
            <person name="Ovreas L."/>
            <person name="Rohde M."/>
            <person name="Galperin M.Y."/>
            <person name="Jogler C."/>
        </authorList>
    </citation>
    <scope>NUCLEOTIDE SEQUENCE [LARGE SCALE GENOMIC DNA]</scope>
    <source>
        <strain evidence="3 4">Pan44</strain>
    </source>
</reference>
<dbReference type="OrthoDB" id="207428at2"/>
<feature type="transmembrane region" description="Helical" evidence="2">
    <location>
        <begin position="795"/>
        <end position="815"/>
    </location>
</feature>
<feature type="transmembrane region" description="Helical" evidence="2">
    <location>
        <begin position="583"/>
        <end position="601"/>
    </location>
</feature>
<evidence type="ECO:0000256" key="1">
    <source>
        <dbReference type="SAM" id="MobiDB-lite"/>
    </source>
</evidence>
<dbReference type="PANTHER" id="PTHR38434:SF1">
    <property type="entry name" value="BLL2549 PROTEIN"/>
    <property type="match status" value="1"/>
</dbReference>
<feature type="transmembrane region" description="Helical" evidence="2">
    <location>
        <begin position="740"/>
        <end position="758"/>
    </location>
</feature>
<dbReference type="AlphaFoldDB" id="A0A517SJJ3"/>
<keyword evidence="2" id="KW-0472">Membrane</keyword>
<keyword evidence="2" id="KW-0812">Transmembrane</keyword>
<dbReference type="InterPro" id="IPR019286">
    <property type="entry name" value="DUF2339_TM"/>
</dbReference>